<comment type="caution">
    <text evidence="1">The sequence shown here is derived from an EMBL/GenBank/DDBJ whole genome shotgun (WGS) entry which is preliminary data.</text>
</comment>
<dbReference type="EMBL" id="QKYV01000003">
    <property type="protein sequence ID" value="PZW41492.1"/>
    <property type="molecule type" value="Genomic_DNA"/>
</dbReference>
<dbReference type="AlphaFoldDB" id="A0A2W7I7N3"/>
<keyword evidence="2" id="KW-1185">Reference proteome</keyword>
<protein>
    <submittedName>
        <fullName evidence="1">Uncharacterized protein</fullName>
    </submittedName>
</protein>
<dbReference type="RefSeq" id="WP_111540499.1">
    <property type="nucleotide sequence ID" value="NZ_QKYV01000003.1"/>
</dbReference>
<accession>A0A2W7I7N3</accession>
<gene>
    <name evidence="1" type="ORF">LX95_01170</name>
</gene>
<sequence length="205" mass="24076">MFTSLAVFMACKQESKNQDALIKNLIDKSPNPLENFKLIDLNCDNINNLLIEIFIEDQDVRHTGTRDRKEVDAENLQKFVSLVEKCGFPTQDELTDYRSKYAVFLTLQHSSPEWIAYYYKDFEHATHSGTFDRDLLAYLEDRFLMSHNQPQTYGTQLQSDGSLYLLFDPKNVDKRREAMEFKESLSTYLKRHGLDYNTEISKFKE</sequence>
<organism evidence="1 2">
    <name type="scientific">Mesonia algae</name>
    <dbReference type="NCBI Taxonomy" id="213248"/>
    <lineage>
        <taxon>Bacteria</taxon>
        <taxon>Pseudomonadati</taxon>
        <taxon>Bacteroidota</taxon>
        <taxon>Flavobacteriia</taxon>
        <taxon>Flavobacteriales</taxon>
        <taxon>Flavobacteriaceae</taxon>
        <taxon>Mesonia</taxon>
    </lineage>
</organism>
<reference evidence="1 2" key="1">
    <citation type="submission" date="2018-06" db="EMBL/GenBank/DDBJ databases">
        <title>Genomic Encyclopedia of Archaeal and Bacterial Type Strains, Phase II (KMG-II): from individual species to whole genera.</title>
        <authorList>
            <person name="Goeker M."/>
        </authorList>
    </citation>
    <scope>NUCLEOTIDE SEQUENCE [LARGE SCALE GENOMIC DNA]</scope>
    <source>
        <strain evidence="1 2">DSM 15361</strain>
    </source>
</reference>
<name>A0A2W7I7N3_9FLAO</name>
<evidence type="ECO:0000313" key="1">
    <source>
        <dbReference type="EMBL" id="PZW41492.1"/>
    </source>
</evidence>
<evidence type="ECO:0000313" key="2">
    <source>
        <dbReference type="Proteomes" id="UP000249542"/>
    </source>
</evidence>
<dbReference type="Proteomes" id="UP000249542">
    <property type="component" value="Unassembled WGS sequence"/>
</dbReference>
<proteinExistence type="predicted"/>